<dbReference type="EMBL" id="JAZDWU010000012">
    <property type="protein sequence ID" value="KAK9983400.1"/>
    <property type="molecule type" value="Genomic_DNA"/>
</dbReference>
<dbReference type="PANTHER" id="PTHR31286:SF167">
    <property type="entry name" value="OS09G0268800 PROTEIN"/>
    <property type="match status" value="1"/>
</dbReference>
<sequence>MAGIRRYGRYFFRYELEEVLVLVRGRYVHFFPFVHLSFITIDDLTTNWNRLTLSNKEGPGCSLDEELSSSEFCIAIKFLTKRPLNIDAIAKTFTPLWRSKNGFRVRNLGDRKVLFVFDNKVEVDKVIQSEPWIFDKQLIVMERYDTNSSIEDLTLDRTTFWVQVHSLSIKFMNVKAAKKICEVLWKVIPTANSIELEGRNFIWVKVSMDVTGPLCRGRLVSIGERNKSRLASNMKGYQIFAIGAAALTMITRIVIFG</sequence>
<keyword evidence="4" id="KW-1185">Reference proteome</keyword>
<protein>
    <recommendedName>
        <fullName evidence="2">DUF4283 domain-containing protein</fullName>
    </recommendedName>
</protein>
<gene>
    <name evidence="3" type="ORF">SO802_032925</name>
</gene>
<evidence type="ECO:0000259" key="2">
    <source>
        <dbReference type="Pfam" id="PF14111"/>
    </source>
</evidence>
<evidence type="ECO:0000313" key="3">
    <source>
        <dbReference type="EMBL" id="KAK9983400.1"/>
    </source>
</evidence>
<keyword evidence="1" id="KW-0812">Transmembrane</keyword>
<dbReference type="PANTHER" id="PTHR31286">
    <property type="entry name" value="GLYCINE-RICH CELL WALL STRUCTURAL PROTEIN 1.8-LIKE"/>
    <property type="match status" value="1"/>
</dbReference>
<evidence type="ECO:0000256" key="1">
    <source>
        <dbReference type="SAM" id="Phobius"/>
    </source>
</evidence>
<dbReference type="InterPro" id="IPR025558">
    <property type="entry name" value="DUF4283"/>
</dbReference>
<proteinExistence type="predicted"/>
<reference evidence="3 4" key="1">
    <citation type="submission" date="2024-01" db="EMBL/GenBank/DDBJ databases">
        <title>A telomere-to-telomere, gap-free genome of sweet tea (Lithocarpus litseifolius).</title>
        <authorList>
            <person name="Zhou J."/>
        </authorList>
    </citation>
    <scope>NUCLEOTIDE SEQUENCE [LARGE SCALE GENOMIC DNA]</scope>
    <source>
        <strain evidence="3">Zhou-2022a</strain>
        <tissue evidence="3">Leaf</tissue>
    </source>
</reference>
<keyword evidence="1" id="KW-1133">Transmembrane helix</keyword>
<dbReference type="AlphaFoldDB" id="A0AAW2BH09"/>
<keyword evidence="1" id="KW-0472">Membrane</keyword>
<feature type="transmembrane region" description="Helical" evidence="1">
    <location>
        <begin position="237"/>
        <end position="255"/>
    </location>
</feature>
<name>A0AAW2BH09_9ROSI</name>
<feature type="domain" description="DUF4283" evidence="2">
    <location>
        <begin position="71"/>
        <end position="149"/>
    </location>
</feature>
<organism evidence="3 4">
    <name type="scientific">Lithocarpus litseifolius</name>
    <dbReference type="NCBI Taxonomy" id="425828"/>
    <lineage>
        <taxon>Eukaryota</taxon>
        <taxon>Viridiplantae</taxon>
        <taxon>Streptophyta</taxon>
        <taxon>Embryophyta</taxon>
        <taxon>Tracheophyta</taxon>
        <taxon>Spermatophyta</taxon>
        <taxon>Magnoliopsida</taxon>
        <taxon>eudicotyledons</taxon>
        <taxon>Gunneridae</taxon>
        <taxon>Pentapetalae</taxon>
        <taxon>rosids</taxon>
        <taxon>fabids</taxon>
        <taxon>Fagales</taxon>
        <taxon>Fagaceae</taxon>
        <taxon>Lithocarpus</taxon>
    </lineage>
</organism>
<comment type="caution">
    <text evidence="3">The sequence shown here is derived from an EMBL/GenBank/DDBJ whole genome shotgun (WGS) entry which is preliminary data.</text>
</comment>
<dbReference type="InterPro" id="IPR040256">
    <property type="entry name" value="At4g02000-like"/>
</dbReference>
<dbReference type="Pfam" id="PF14111">
    <property type="entry name" value="DUF4283"/>
    <property type="match status" value="1"/>
</dbReference>
<evidence type="ECO:0000313" key="4">
    <source>
        <dbReference type="Proteomes" id="UP001459277"/>
    </source>
</evidence>
<dbReference type="Proteomes" id="UP001459277">
    <property type="component" value="Unassembled WGS sequence"/>
</dbReference>
<accession>A0AAW2BH09</accession>